<dbReference type="CDD" id="cd06170">
    <property type="entry name" value="LuxR_C_like"/>
    <property type="match status" value="1"/>
</dbReference>
<name>A0A1H6UAL0_9MICO</name>
<dbReference type="EMBL" id="FNZI01000001">
    <property type="protein sequence ID" value="SEI89428.1"/>
    <property type="molecule type" value="Genomic_DNA"/>
</dbReference>
<dbReference type="STRING" id="1043493.SAMN05421637_0332"/>
<dbReference type="Gene3D" id="3.40.50.300">
    <property type="entry name" value="P-loop containing nucleotide triphosphate hydrolases"/>
    <property type="match status" value="1"/>
</dbReference>
<dbReference type="Proteomes" id="UP000183315">
    <property type="component" value="Unassembled WGS sequence"/>
</dbReference>
<reference evidence="5" key="1">
    <citation type="submission" date="2016-10" db="EMBL/GenBank/DDBJ databases">
        <authorList>
            <person name="Varghese N."/>
        </authorList>
    </citation>
    <scope>NUCLEOTIDE SEQUENCE [LARGE SCALE GENOMIC DNA]</scope>
    <source>
        <strain evidence="5">DSM 24868</strain>
    </source>
</reference>
<dbReference type="InterPro" id="IPR000792">
    <property type="entry name" value="Tscrpt_reg_LuxR_C"/>
</dbReference>
<dbReference type="GO" id="GO:0004016">
    <property type="term" value="F:adenylate cyclase activity"/>
    <property type="evidence" value="ECO:0007669"/>
    <property type="project" value="TreeGrafter"/>
</dbReference>
<evidence type="ECO:0000259" key="3">
    <source>
        <dbReference type="PROSITE" id="PS50043"/>
    </source>
</evidence>
<sequence length="971" mass="103084">MSAAMVGRAAELGTLADALADGAAGEPRAVLVRGEAGIGKSRLVHEALARPAADDAPRVTAVSHCIDLGPVGAPLVPVRRLLRDLHAAVGDAAFRAAAGREVTLHALAALVPEIGDDAAAPPPVSGSDWLADAVERLVEGLTESTHVVLVVEDIHWADAATLALLRTLATTLRGSRLTVVMTFRTDDVDRGPALRETLAELQRSRAVTTVDMARLDRASIAAHARQILDRSPTEVEVDVLERRSEGVPFFVEELLGIPDGELPRTLREVVLAGVERLGPEAQEVVRVAAVGGARLDHASLAGAWHGTAAALATGLRAAHDGHVLTAEAEGYVFRHALIREAVYERLLPHEREETHRRFAETMQARVERGDVAAAAPAAAHWLAARDVPRSFDATVDALAHARASLPVETAARLGERLIELWPQVPDAAARAGTDEAALRLQVAKGYHSAHRLRACLAVTAAALAAAPRDDADTRVPLLLVELSAASETELRGDAAVRIDEIDRLLAGRDDASTAAWRAQARGWRSVVSRGAHRSDALDEAVALAASTGDDAVLAEVLVWRARNSWAIGAVAASIADLDRVLELCPEPTDTRLFAVNNLVCDLLQAGRYDDAIALGMAAVEQTADAGRERAGAHILSNTAEAFISAGRVEDGLAAARRAVRLARGDSIQVVLNAVQIEGLGLIWADRREDYEALLAREPAVVEHAELDLQWTGVWNMMRVDAAVAAARDARAAEGQRILATALPLLDPLEREAAEDAPGDLDVLMASGAALVEAAREAGVEPRPELAARLRRLASMLDSEEAYLPVTTLITAHLAEPADRVRRWNDAYEASAAGLAPRRYAHLARLRLGEALVDAGRRDEAIAHVRGVAGEAPSDGVDLVARWARELLARLGHGDRSSRPDAGLTAREAQVLALVAEGLTNVQIGERLFISRKTASVHVSAILAKIGAANRTEAAAYFAALPARHDEGALPR</sequence>
<keyword evidence="2" id="KW-0067">ATP-binding</keyword>
<dbReference type="Gene3D" id="1.10.10.10">
    <property type="entry name" value="Winged helix-like DNA-binding domain superfamily/Winged helix DNA-binding domain"/>
    <property type="match status" value="1"/>
</dbReference>
<keyword evidence="5" id="KW-1185">Reference proteome</keyword>
<dbReference type="GO" id="GO:0005737">
    <property type="term" value="C:cytoplasm"/>
    <property type="evidence" value="ECO:0007669"/>
    <property type="project" value="TreeGrafter"/>
</dbReference>
<dbReference type="GO" id="GO:0006355">
    <property type="term" value="P:regulation of DNA-templated transcription"/>
    <property type="evidence" value="ECO:0007669"/>
    <property type="project" value="InterPro"/>
</dbReference>
<dbReference type="SUPFAM" id="SSF48452">
    <property type="entry name" value="TPR-like"/>
    <property type="match status" value="1"/>
</dbReference>
<proteinExistence type="predicted"/>
<gene>
    <name evidence="4" type="ORF">SAMN05421637_0332</name>
</gene>
<feature type="domain" description="HTH luxR-type" evidence="3">
    <location>
        <begin position="896"/>
        <end position="961"/>
    </location>
</feature>
<dbReference type="SUPFAM" id="SSF46894">
    <property type="entry name" value="C-terminal effector domain of the bipartite response regulators"/>
    <property type="match status" value="1"/>
</dbReference>
<dbReference type="InterPro" id="IPR016032">
    <property type="entry name" value="Sig_transdc_resp-reg_C-effctor"/>
</dbReference>
<evidence type="ECO:0000313" key="5">
    <source>
        <dbReference type="Proteomes" id="UP000183315"/>
    </source>
</evidence>
<evidence type="ECO:0000256" key="2">
    <source>
        <dbReference type="ARBA" id="ARBA00022840"/>
    </source>
</evidence>
<evidence type="ECO:0000256" key="1">
    <source>
        <dbReference type="ARBA" id="ARBA00022741"/>
    </source>
</evidence>
<dbReference type="Gene3D" id="1.25.40.10">
    <property type="entry name" value="Tetratricopeptide repeat domain"/>
    <property type="match status" value="1"/>
</dbReference>
<dbReference type="InterPro" id="IPR041664">
    <property type="entry name" value="AAA_16"/>
</dbReference>
<dbReference type="GO" id="GO:0005524">
    <property type="term" value="F:ATP binding"/>
    <property type="evidence" value="ECO:0007669"/>
    <property type="project" value="UniProtKB-KW"/>
</dbReference>
<dbReference type="SMART" id="SM00421">
    <property type="entry name" value="HTH_LUXR"/>
    <property type="match status" value="1"/>
</dbReference>
<dbReference type="SUPFAM" id="SSF52540">
    <property type="entry name" value="P-loop containing nucleoside triphosphate hydrolases"/>
    <property type="match status" value="1"/>
</dbReference>
<dbReference type="InterPro" id="IPR011990">
    <property type="entry name" value="TPR-like_helical_dom_sf"/>
</dbReference>
<keyword evidence="1" id="KW-0547">Nucleotide-binding</keyword>
<organism evidence="4 5">
    <name type="scientific">Demequina mangrovi</name>
    <dbReference type="NCBI Taxonomy" id="1043493"/>
    <lineage>
        <taxon>Bacteria</taxon>
        <taxon>Bacillati</taxon>
        <taxon>Actinomycetota</taxon>
        <taxon>Actinomycetes</taxon>
        <taxon>Micrococcales</taxon>
        <taxon>Demequinaceae</taxon>
        <taxon>Demequina</taxon>
    </lineage>
</organism>
<dbReference type="Pfam" id="PF00196">
    <property type="entry name" value="GerE"/>
    <property type="match status" value="1"/>
</dbReference>
<evidence type="ECO:0000313" key="4">
    <source>
        <dbReference type="EMBL" id="SEI89428.1"/>
    </source>
</evidence>
<accession>A0A1H6UAL0</accession>
<dbReference type="AlphaFoldDB" id="A0A1H6UAL0"/>
<dbReference type="PRINTS" id="PR00038">
    <property type="entry name" value="HTHLUXR"/>
</dbReference>
<dbReference type="InterPro" id="IPR036388">
    <property type="entry name" value="WH-like_DNA-bd_sf"/>
</dbReference>
<protein>
    <submittedName>
        <fullName evidence="4">Regulatory protein, luxR family</fullName>
    </submittedName>
</protein>
<dbReference type="PANTHER" id="PTHR16305">
    <property type="entry name" value="TESTICULAR SOLUBLE ADENYLYL CYCLASE"/>
    <property type="match status" value="1"/>
</dbReference>
<dbReference type="eggNOG" id="COG2909">
    <property type="taxonomic scope" value="Bacteria"/>
</dbReference>
<dbReference type="PANTHER" id="PTHR16305:SF35">
    <property type="entry name" value="TRANSCRIPTIONAL ACTIVATOR DOMAIN"/>
    <property type="match status" value="1"/>
</dbReference>
<dbReference type="Pfam" id="PF13191">
    <property type="entry name" value="AAA_16"/>
    <property type="match status" value="1"/>
</dbReference>
<dbReference type="GO" id="GO:0003677">
    <property type="term" value="F:DNA binding"/>
    <property type="evidence" value="ECO:0007669"/>
    <property type="project" value="InterPro"/>
</dbReference>
<dbReference type="PROSITE" id="PS50043">
    <property type="entry name" value="HTH_LUXR_2"/>
    <property type="match status" value="1"/>
</dbReference>
<dbReference type="InterPro" id="IPR027417">
    <property type="entry name" value="P-loop_NTPase"/>
</dbReference>